<proteinExistence type="inferred from homology"/>
<feature type="domain" description="Chorismate-utilising enzyme C-terminal" evidence="11">
    <location>
        <begin position="546"/>
        <end position="798"/>
    </location>
</feature>
<accession>A0AAN9V4U6</accession>
<evidence type="ECO:0000256" key="9">
    <source>
        <dbReference type="ARBA" id="ARBA00031904"/>
    </source>
</evidence>
<dbReference type="SUPFAM" id="SSF52317">
    <property type="entry name" value="Class I glutamine amidotransferase-like"/>
    <property type="match status" value="1"/>
</dbReference>
<dbReference type="PRINTS" id="PR00096">
    <property type="entry name" value="GATASE"/>
</dbReference>
<evidence type="ECO:0000256" key="2">
    <source>
        <dbReference type="ARBA" id="ARBA00005009"/>
    </source>
</evidence>
<comment type="pathway">
    <text evidence="2">Cofactor biosynthesis; tetrahydrofolate biosynthesis; 4-aminobenzoate from chorismate: step 1/2.</text>
</comment>
<dbReference type="InterPro" id="IPR029062">
    <property type="entry name" value="Class_I_gatase-like"/>
</dbReference>
<dbReference type="AlphaFoldDB" id="A0AAN9V4U6"/>
<evidence type="ECO:0000256" key="1">
    <source>
        <dbReference type="ARBA" id="ARBA00001000"/>
    </source>
</evidence>
<dbReference type="InterPro" id="IPR010117">
    <property type="entry name" value="PabB_fungal"/>
</dbReference>
<evidence type="ECO:0000256" key="4">
    <source>
        <dbReference type="ARBA" id="ARBA00013139"/>
    </source>
</evidence>
<dbReference type="Pfam" id="PF00425">
    <property type="entry name" value="Chorismate_bind"/>
    <property type="match status" value="1"/>
</dbReference>
<organism evidence="13 14">
    <name type="scientific">Diatrype stigma</name>
    <dbReference type="NCBI Taxonomy" id="117547"/>
    <lineage>
        <taxon>Eukaryota</taxon>
        <taxon>Fungi</taxon>
        <taxon>Dikarya</taxon>
        <taxon>Ascomycota</taxon>
        <taxon>Pezizomycotina</taxon>
        <taxon>Sordariomycetes</taxon>
        <taxon>Xylariomycetidae</taxon>
        <taxon>Xylariales</taxon>
        <taxon>Diatrypaceae</taxon>
        <taxon>Diatrype</taxon>
    </lineage>
</organism>
<evidence type="ECO:0000313" key="14">
    <source>
        <dbReference type="Proteomes" id="UP001320420"/>
    </source>
</evidence>
<feature type="domain" description="Glutamine amidotransferase" evidence="10">
    <location>
        <begin position="11"/>
        <end position="213"/>
    </location>
</feature>
<keyword evidence="14" id="KW-1185">Reference proteome</keyword>
<dbReference type="EC" id="2.6.1.85" evidence="4"/>
<comment type="catalytic activity">
    <reaction evidence="1">
        <text>chorismate + L-glutamine = 4-amino-4-deoxychorismate + L-glutamate</text>
        <dbReference type="Rhea" id="RHEA:11672"/>
        <dbReference type="ChEBI" id="CHEBI:29748"/>
        <dbReference type="ChEBI" id="CHEBI:29985"/>
        <dbReference type="ChEBI" id="CHEBI:58359"/>
        <dbReference type="ChEBI" id="CHEBI:58406"/>
        <dbReference type="EC" id="2.6.1.85"/>
    </reaction>
</comment>
<dbReference type="Pfam" id="PF00117">
    <property type="entry name" value="GATase"/>
    <property type="match status" value="1"/>
</dbReference>
<dbReference type="PRINTS" id="PR00097">
    <property type="entry name" value="ANTSNTHASEII"/>
</dbReference>
<keyword evidence="6" id="KW-0289">Folate biosynthesis</keyword>
<dbReference type="EMBL" id="JAKJXP020000020">
    <property type="protein sequence ID" value="KAK7754514.1"/>
    <property type="molecule type" value="Genomic_DNA"/>
</dbReference>
<dbReference type="CDD" id="cd01743">
    <property type="entry name" value="GATase1_Anthranilate_Synthase"/>
    <property type="match status" value="1"/>
</dbReference>
<dbReference type="InterPro" id="IPR006221">
    <property type="entry name" value="TrpG/PapA_dom"/>
</dbReference>
<dbReference type="GO" id="GO:0008153">
    <property type="term" value="P:4-aminobenzoate biosynthetic process"/>
    <property type="evidence" value="ECO:0007669"/>
    <property type="project" value="TreeGrafter"/>
</dbReference>
<gene>
    <name evidence="13" type="primary">ABZ1</name>
    <name evidence="13" type="ORF">SLS62_003534</name>
</gene>
<evidence type="ECO:0000259" key="11">
    <source>
        <dbReference type="Pfam" id="PF00425"/>
    </source>
</evidence>
<reference evidence="13 14" key="1">
    <citation type="submission" date="2024-02" db="EMBL/GenBank/DDBJ databases">
        <title>De novo assembly and annotation of 12 fungi associated with fruit tree decline syndrome in Ontario, Canada.</title>
        <authorList>
            <person name="Sulman M."/>
            <person name="Ellouze W."/>
            <person name="Ilyukhin E."/>
        </authorList>
    </citation>
    <scope>NUCLEOTIDE SEQUENCE [LARGE SCALE GENOMIC DNA]</scope>
    <source>
        <strain evidence="13 14">M11/M66-122</strain>
    </source>
</reference>
<evidence type="ECO:0000256" key="6">
    <source>
        <dbReference type="ARBA" id="ARBA00022909"/>
    </source>
</evidence>
<dbReference type="Proteomes" id="UP001320420">
    <property type="component" value="Unassembled WGS sequence"/>
</dbReference>
<evidence type="ECO:0000259" key="10">
    <source>
        <dbReference type="Pfam" id="PF00117"/>
    </source>
</evidence>
<feature type="domain" description="Anthranilate synthase component I N-terminal" evidence="12">
    <location>
        <begin position="304"/>
        <end position="477"/>
    </location>
</feature>
<protein>
    <recommendedName>
        <fullName evidence="4">aminodeoxychorismate synthase</fullName>
        <ecNumber evidence="4">2.6.1.85</ecNumber>
    </recommendedName>
    <alternativeName>
        <fullName evidence="8">Para-aminobenzoate synthase</fullName>
    </alternativeName>
    <alternativeName>
        <fullName evidence="9">p-aminobenzoic acid synthase</fullName>
    </alternativeName>
</protein>
<dbReference type="InterPro" id="IPR006805">
    <property type="entry name" value="Anth_synth_I_N"/>
</dbReference>
<comment type="similarity">
    <text evidence="3">In the C-terminal section; belongs to the anthranilate synthase component I family.</text>
</comment>
<keyword evidence="5" id="KW-0808">Transferase</keyword>
<dbReference type="PANTHER" id="PTHR11236:SF18">
    <property type="entry name" value="AMINODEOXYCHORISMATE SYNTHASE"/>
    <property type="match status" value="1"/>
</dbReference>
<comment type="caution">
    <text evidence="13">The sequence shown here is derived from an EMBL/GenBank/DDBJ whole genome shotgun (WGS) entry which is preliminary data.</text>
</comment>
<dbReference type="SUPFAM" id="SSF56322">
    <property type="entry name" value="ADC synthase"/>
    <property type="match status" value="1"/>
</dbReference>
<dbReference type="Pfam" id="PF04715">
    <property type="entry name" value="Anth_synt_I_N"/>
    <property type="match status" value="1"/>
</dbReference>
<dbReference type="InterPro" id="IPR019999">
    <property type="entry name" value="Anth_synth_I-like"/>
</dbReference>
<evidence type="ECO:0000256" key="8">
    <source>
        <dbReference type="ARBA" id="ARBA00031329"/>
    </source>
</evidence>
<dbReference type="Gene3D" id="3.60.120.10">
    <property type="entry name" value="Anthranilate synthase"/>
    <property type="match status" value="1"/>
</dbReference>
<dbReference type="Gene3D" id="3.40.50.880">
    <property type="match status" value="1"/>
</dbReference>
<dbReference type="GO" id="GO:0046656">
    <property type="term" value="P:folic acid biosynthetic process"/>
    <property type="evidence" value="ECO:0007669"/>
    <property type="project" value="UniProtKB-KW"/>
</dbReference>
<evidence type="ECO:0000256" key="3">
    <source>
        <dbReference type="ARBA" id="ARBA00005970"/>
    </source>
</evidence>
<evidence type="ECO:0000259" key="12">
    <source>
        <dbReference type="Pfam" id="PF04715"/>
    </source>
</evidence>
<dbReference type="InterPro" id="IPR015890">
    <property type="entry name" value="Chorismate_C"/>
</dbReference>
<evidence type="ECO:0000313" key="13">
    <source>
        <dbReference type="EMBL" id="KAK7754514.1"/>
    </source>
</evidence>
<dbReference type="GO" id="GO:0046820">
    <property type="term" value="F:4-amino-4-deoxychorismate synthase activity"/>
    <property type="evidence" value="ECO:0007669"/>
    <property type="project" value="UniProtKB-EC"/>
</dbReference>
<dbReference type="GO" id="GO:0000162">
    <property type="term" value="P:L-tryptophan biosynthetic process"/>
    <property type="evidence" value="ECO:0007669"/>
    <property type="project" value="TreeGrafter"/>
</dbReference>
<keyword evidence="7" id="KW-0315">Glutamine amidotransferase</keyword>
<dbReference type="NCBIfam" id="TIGR01823">
    <property type="entry name" value="PabB-fungal"/>
    <property type="match status" value="1"/>
</dbReference>
<dbReference type="GO" id="GO:0005737">
    <property type="term" value="C:cytoplasm"/>
    <property type="evidence" value="ECO:0007669"/>
    <property type="project" value="TreeGrafter"/>
</dbReference>
<evidence type="ECO:0000256" key="5">
    <source>
        <dbReference type="ARBA" id="ARBA00022679"/>
    </source>
</evidence>
<dbReference type="InterPro" id="IPR017926">
    <property type="entry name" value="GATASE"/>
</dbReference>
<sequence>MEPEAQHRILFVDAFDSFTNNIIGLLEQCLDAKVTLVHISDQAVDRNLDEILCEFDAVVVGPGPGNPSTPSDVGLINKLWKLDDAHMLPILGICLGFQSLAFSHGAQVTRLKQARHGIVSRVSHSNSDIFAGITNLDTTQYHSLHVNLGEPTNLFDNDGRVFWTSTEKCPSLQPLAWDMSDEINGPILMGLRHTTKPFWGVQFHPESICTSEAGKELILNWWAKASQWLTLRSPRVMNGCNNLPSKPLKDVSTTLQANGDGGYTNDQQDDHNDHHFSHMARKLRSITGGDELFLIWGKHAAASITPTSLLEELGLSRDDIVLLDSQGHARGRFSILGLVLPEKTMKISYRVSDRTLWYGVEQGQMSSLHVDSIEEVWPLLQEALDVHNPQSQGHSSRAFSPGSGLSLTEMDCYVAGHMPSESPFWGGFMGYISYEAGLETIDVDLHPSCATGGVPDINFAFIHRSIVIDHAESRVYIQSLLPHDWEWIRNMGRTIDDLEGRAKLATKQRSGEAVHNISQRANAELKVLSALDLVLANAQVARPEEMAYRSKVLTCQDYLASGDSYELCLTDETVITVPTMNSSGLDPWQLYRKLRQNNPAPFGAFLRLPGVVVVGSSPERFFSWGRDGRCQFRPIKGTVKKGPSMTRECANAILNSSKERAENLMIVDLIRHDLAGVIGAANTWVSKLMVVEEYETVYQLVSVIEGQLPDPPSSCSGAIKKQQRGEKKTVPPRGIDVLKASLPPGSMIGAPKKRSCEILRDIEQRPRGVYSGVLGYLDVGGSGDFSVVIRTAVRDNGSCITNNDHTNGDADGHGDLYTNSHFHAEINAHINGHSDEHAKQSEKWRVGAGGAVTIQSTDEGEFLEMEVKASSVLGSLLSQKL</sequence>
<evidence type="ECO:0000256" key="7">
    <source>
        <dbReference type="ARBA" id="ARBA00022962"/>
    </source>
</evidence>
<name>A0AAN9V4U6_9PEZI</name>
<dbReference type="PANTHER" id="PTHR11236">
    <property type="entry name" value="AMINOBENZOATE/ANTHRANILATE SYNTHASE"/>
    <property type="match status" value="1"/>
</dbReference>
<dbReference type="PROSITE" id="PS51273">
    <property type="entry name" value="GATASE_TYPE_1"/>
    <property type="match status" value="1"/>
</dbReference>
<dbReference type="NCBIfam" id="TIGR00566">
    <property type="entry name" value="trpG_papA"/>
    <property type="match status" value="1"/>
</dbReference>
<dbReference type="InterPro" id="IPR005801">
    <property type="entry name" value="ADC_synthase"/>
</dbReference>
<dbReference type="PRINTS" id="PR00099">
    <property type="entry name" value="CPSGATASE"/>
</dbReference>